<organism evidence="1 2">
    <name type="scientific">Inquilinus limosus</name>
    <dbReference type="NCBI Taxonomy" id="171674"/>
    <lineage>
        <taxon>Bacteria</taxon>
        <taxon>Pseudomonadati</taxon>
        <taxon>Pseudomonadota</taxon>
        <taxon>Alphaproteobacteria</taxon>
        <taxon>Rhodospirillales</taxon>
        <taxon>Rhodospirillaceae</taxon>
        <taxon>Inquilinus</taxon>
    </lineage>
</organism>
<evidence type="ECO:0000313" key="2">
    <source>
        <dbReference type="Proteomes" id="UP000196655"/>
    </source>
</evidence>
<protein>
    <submittedName>
        <fullName evidence="1">Uncharacterized protein</fullName>
    </submittedName>
</protein>
<gene>
    <name evidence="1" type="ORF">BWR60_02850</name>
</gene>
<reference evidence="2" key="1">
    <citation type="submission" date="2017-05" db="EMBL/GenBank/DDBJ databases">
        <authorList>
            <person name="Macchi M."/>
            <person name="Festa S."/>
            <person name="Coppotelli B.M."/>
            <person name="Morelli I.S."/>
        </authorList>
    </citation>
    <scope>NUCLEOTIDE SEQUENCE [LARGE SCALE GENOMIC DNA]</scope>
    <source>
        <strain evidence="2">I</strain>
    </source>
</reference>
<sequence length="109" mass="11789">MAVSTAAVLCAPAFAATPEQCKNLADAYLQALKYQGKGIAQAQELLRQELVVLATVARLKMQYPEIKDEDLDSLRNLAKDMKQTAGALTPEGDPDIHQRGALAIHELCP</sequence>
<dbReference type="Proteomes" id="UP000196655">
    <property type="component" value="Unassembled WGS sequence"/>
</dbReference>
<keyword evidence="2" id="KW-1185">Reference proteome</keyword>
<proteinExistence type="predicted"/>
<evidence type="ECO:0000313" key="1">
    <source>
        <dbReference type="EMBL" id="OWJ68704.1"/>
    </source>
</evidence>
<dbReference type="EMBL" id="NHON01000003">
    <property type="protein sequence ID" value="OWJ68704.1"/>
    <property type="molecule type" value="Genomic_DNA"/>
</dbReference>
<comment type="caution">
    <text evidence="1">The sequence shown here is derived from an EMBL/GenBank/DDBJ whole genome shotgun (WGS) entry which is preliminary data.</text>
</comment>
<accession>A0A211ZU14</accession>
<dbReference type="AlphaFoldDB" id="A0A211ZU14"/>
<name>A0A211ZU14_9PROT</name>